<dbReference type="EMBL" id="CAUJNA010000680">
    <property type="protein sequence ID" value="CAJ1380081.1"/>
    <property type="molecule type" value="Genomic_DNA"/>
</dbReference>
<dbReference type="Gene3D" id="3.30.710.10">
    <property type="entry name" value="Potassium Channel Kv1.1, Chain A"/>
    <property type="match status" value="1"/>
</dbReference>
<feature type="compositionally biased region" description="Basic and acidic residues" evidence="1">
    <location>
        <begin position="1094"/>
        <end position="1122"/>
    </location>
</feature>
<dbReference type="SUPFAM" id="SSF54695">
    <property type="entry name" value="POZ domain"/>
    <property type="match status" value="1"/>
</dbReference>
<keyword evidence="4" id="KW-1185">Reference proteome</keyword>
<feature type="domain" description="BTB" evidence="2">
    <location>
        <begin position="1053"/>
        <end position="1265"/>
    </location>
</feature>
<dbReference type="InterPro" id="IPR011333">
    <property type="entry name" value="SKP1/BTB/POZ_sf"/>
</dbReference>
<dbReference type="PANTHER" id="PTHR24410:SF23">
    <property type="entry name" value="BTB DOMAIN-CONTAINING PROTEIN-RELATED"/>
    <property type="match status" value="1"/>
</dbReference>
<feature type="region of interest" description="Disordered" evidence="1">
    <location>
        <begin position="1331"/>
        <end position="1357"/>
    </location>
</feature>
<dbReference type="SMART" id="SM00225">
    <property type="entry name" value="BTB"/>
    <property type="match status" value="1"/>
</dbReference>
<dbReference type="PANTHER" id="PTHR24410">
    <property type="entry name" value="HL07962P-RELATED"/>
    <property type="match status" value="1"/>
</dbReference>
<name>A0AA36I4B1_9DINO</name>
<feature type="compositionally biased region" description="Polar residues" evidence="1">
    <location>
        <begin position="1184"/>
        <end position="1193"/>
    </location>
</feature>
<feature type="region of interest" description="Disordered" evidence="1">
    <location>
        <begin position="1175"/>
        <end position="1205"/>
    </location>
</feature>
<dbReference type="InterPro" id="IPR000210">
    <property type="entry name" value="BTB/POZ_dom"/>
</dbReference>
<evidence type="ECO:0000259" key="2">
    <source>
        <dbReference type="SMART" id="SM00225"/>
    </source>
</evidence>
<evidence type="ECO:0000256" key="1">
    <source>
        <dbReference type="SAM" id="MobiDB-lite"/>
    </source>
</evidence>
<dbReference type="InterPro" id="IPR051481">
    <property type="entry name" value="BTB-POZ/Galectin-3-binding"/>
</dbReference>
<feature type="region of interest" description="Disordered" evidence="1">
    <location>
        <begin position="1088"/>
        <end position="1135"/>
    </location>
</feature>
<evidence type="ECO:0000313" key="3">
    <source>
        <dbReference type="EMBL" id="CAJ1380081.1"/>
    </source>
</evidence>
<sequence>MAELLASLGLDDSSSSAISAASVDGTRSATLKGILGDLRSDGQLEFADEDDGTRSATLGILGDLDSGSKLRGEFAEADDGTRSATLKAIPRELNEGFQLHGEFADEADRAERRLREEHSDEASAAASSVALSSVVSDSASARSVPSFGPLWLEVSLLERLKLLPVPEASAGGPEGWVHRHLLARHAGGAEKRAGSIKESFHGWICGSGIEEPLGLHRISSDIGQPAEICPEHPTYLSQSLPAHLSASTRAKVDVSGVPVRRSVAAASRSRPMERASLRATFRLRCAERVGPEALSKDCPVKLVVFDFDETLTLATFMTGNCEYADEEEKDIARVINFETPWVEGSRIQKLQHMLQSIKESAGQTRTLTVLTNNGKGVQAVINMLKIASLDQYFSAVWTMPWRQYMPNGAYKDQKGQWKLFDPPSDKVRNHKADVLTHVTKNPVAWFPQIGNDASFKDLESLSMGNIVLVDDQRANFQSQFGAAILRYCKVARYDADLYYDMRMVKNMGGIGAHHDADYDTLKRFVEDPWMCKETLQVRCQERDFAGWEKHPPVKLVVFDFDETLTMATFMPYSKGIMTKVGWTPADAEMKDWSQEDLVKYNFDSPWVENRVQKLRSLFEDLGKDHALTILTQNKSGVVAVLNLLSLANLLENFSAVWCMSSGGDCDGAFWEQGRWHLFRTPCAEVNQHKADVLEHVAAHPLRWFPQLSGEASLQQKLSQLKLEHLVLVDDERANFRNDTGLSAAKVLRYCKVPRYDDTYRECGLLDQMGGLGAHSDLDYEELKHFVEQPWDYPYPTRTEATSLKKKVPSNVSFATDGQAESGHTRIELVRIEDDEAGRRAREGAAPEDRLLRRRDVGSFTLHTGRVTQRVWDLCAEHEDLLRIADQQADLARACRPRTRWTSKAVPMSHQVDTDTEKLYAQVSAQRAELHELFQANDFHRLEGRAGLGAAGERSLLMERGRLQQRVADLEHQVREARGSDPAWELCERRGGPTAKAPGEQFPSEAPEVVSQKAVPAKGSTPIGIEVSELPSGAARERNLEEGIKSLYQTCQLYDLNLVVGKTRLPAHKVVLAALSRACCEEVRKAVAEYSGEGPDEKPKDRLEAQVPREEVQTSPAEAKEPEPAAGAPEAKKPKEQALALPAKETEEQALLAEENEPEGPAPPEVAASPAVYSNQWKASEKSDPSPTSPSEASVTEVKPRPERPEMVLDIASPEAARALLDMVYGLGSEYHIHSDEANEDVLRLSRLLDVPCLQELATRYLAENLTTENAVARLQTCRQFGLEEMYEAIEQEVVMNREALEQVAAEEEVMKHPAILQSLLVRSARMHRPMKRGLPESQALKVRPEKMPKVSSSRGGA</sequence>
<proteinExistence type="predicted"/>
<gene>
    <name evidence="3" type="ORF">EVOR1521_LOCUS8130</name>
</gene>
<protein>
    <recommendedName>
        <fullName evidence="2">BTB domain-containing protein</fullName>
    </recommendedName>
</protein>
<comment type="caution">
    <text evidence="3">The sequence shown here is derived from an EMBL/GenBank/DDBJ whole genome shotgun (WGS) entry which is preliminary data.</text>
</comment>
<accession>A0AA36I4B1</accession>
<organism evidence="3 4">
    <name type="scientific">Effrenium voratum</name>
    <dbReference type="NCBI Taxonomy" id="2562239"/>
    <lineage>
        <taxon>Eukaryota</taxon>
        <taxon>Sar</taxon>
        <taxon>Alveolata</taxon>
        <taxon>Dinophyceae</taxon>
        <taxon>Suessiales</taxon>
        <taxon>Symbiodiniaceae</taxon>
        <taxon>Effrenium</taxon>
    </lineage>
</organism>
<reference evidence="3" key="1">
    <citation type="submission" date="2023-08" db="EMBL/GenBank/DDBJ databases">
        <authorList>
            <person name="Chen Y."/>
            <person name="Shah S."/>
            <person name="Dougan E. K."/>
            <person name="Thang M."/>
            <person name="Chan C."/>
        </authorList>
    </citation>
    <scope>NUCLEOTIDE SEQUENCE</scope>
</reference>
<evidence type="ECO:0000313" key="4">
    <source>
        <dbReference type="Proteomes" id="UP001178507"/>
    </source>
</evidence>
<dbReference type="Proteomes" id="UP001178507">
    <property type="component" value="Unassembled WGS sequence"/>
</dbReference>